<proteinExistence type="predicted"/>
<dbReference type="Ensembl" id="ENSPMAT00000002109.1">
    <property type="protein sequence ID" value="ENSPMAP00000002099.1"/>
    <property type="gene ID" value="ENSPMAG00000001916.1"/>
</dbReference>
<sequence>RTVAGLPFYDSYILNAAVWKGWTTMADIPSNVCG</sequence>
<accession>S4RA68</accession>
<organism evidence="1">
    <name type="scientific">Petromyzon marinus</name>
    <name type="common">Sea lamprey</name>
    <dbReference type="NCBI Taxonomy" id="7757"/>
    <lineage>
        <taxon>Eukaryota</taxon>
        <taxon>Metazoa</taxon>
        <taxon>Chordata</taxon>
        <taxon>Craniata</taxon>
        <taxon>Vertebrata</taxon>
        <taxon>Cyclostomata</taxon>
        <taxon>Hyperoartia</taxon>
        <taxon>Petromyzontiformes</taxon>
        <taxon>Petromyzontidae</taxon>
        <taxon>Petromyzon</taxon>
    </lineage>
</organism>
<name>S4RA68_PETMA</name>
<reference evidence="1" key="1">
    <citation type="submission" date="2025-08" db="UniProtKB">
        <authorList>
            <consortium name="Ensembl"/>
        </authorList>
    </citation>
    <scope>IDENTIFICATION</scope>
</reference>
<dbReference type="AlphaFoldDB" id="S4RA68"/>
<protein>
    <submittedName>
        <fullName evidence="1">Uncharacterized protein</fullName>
    </submittedName>
</protein>
<evidence type="ECO:0000313" key="1">
    <source>
        <dbReference type="Ensembl" id="ENSPMAP00000002099.1"/>
    </source>
</evidence>
<reference evidence="1" key="2">
    <citation type="submission" date="2025-09" db="UniProtKB">
        <authorList>
            <consortium name="Ensembl"/>
        </authorList>
    </citation>
    <scope>IDENTIFICATION</scope>
</reference>
<dbReference type="HOGENOM" id="CLU_3379545_0_0_1"/>